<keyword evidence="2" id="KW-1133">Transmembrane helix</keyword>
<organism evidence="4 5">
    <name type="scientific">Oscillibacter valericigenes</name>
    <dbReference type="NCBI Taxonomy" id="351091"/>
    <lineage>
        <taxon>Bacteria</taxon>
        <taxon>Bacillati</taxon>
        <taxon>Bacillota</taxon>
        <taxon>Clostridia</taxon>
        <taxon>Eubacteriales</taxon>
        <taxon>Oscillospiraceae</taxon>
        <taxon>Oscillibacter</taxon>
    </lineage>
</organism>
<evidence type="ECO:0000256" key="1">
    <source>
        <dbReference type="ARBA" id="ARBA00023125"/>
    </source>
</evidence>
<protein>
    <submittedName>
        <fullName evidence="4">Helix-turn-helix transcriptional regulator</fullName>
    </submittedName>
</protein>
<dbReference type="InterPro" id="IPR010982">
    <property type="entry name" value="Lambda_DNA-bd_dom_sf"/>
</dbReference>
<dbReference type="PROSITE" id="PS50943">
    <property type="entry name" value="HTH_CROC1"/>
    <property type="match status" value="1"/>
</dbReference>
<evidence type="ECO:0000259" key="3">
    <source>
        <dbReference type="PROSITE" id="PS50943"/>
    </source>
</evidence>
<dbReference type="CDD" id="cd00093">
    <property type="entry name" value="HTH_XRE"/>
    <property type="match status" value="1"/>
</dbReference>
<sequence>MTFGEKLYQLRKGRSMSQEALAGELGVSRQAISRWELGEVLPDTASVLAVSRLFGVSTDYLLLSDCTSEAETPAARAGEQSLRQRQEAVGKGVLSRVLWLAPAAVYHFYRLGAWEPVSIWYLLGLQVLVSALLCRQNHRYLQEGGAWRDLTVPDLAAFACVLLLPFPLGAVLNTWGVLLGQLAAVIPLVKSIKTLRLHYGLTWKSWRKDR</sequence>
<feature type="transmembrane region" description="Helical" evidence="2">
    <location>
        <begin position="146"/>
        <end position="166"/>
    </location>
</feature>
<dbReference type="EMBL" id="JACSNX010000004">
    <property type="protein sequence ID" value="MBM6850850.1"/>
    <property type="molecule type" value="Genomic_DNA"/>
</dbReference>
<gene>
    <name evidence="4" type="ORF">H9X91_05285</name>
</gene>
<name>A0ABS2FVE1_9FIRM</name>
<comment type="caution">
    <text evidence="4">The sequence shown here is derived from an EMBL/GenBank/DDBJ whole genome shotgun (WGS) entry which is preliminary data.</text>
</comment>
<accession>A0ABS2FVE1</accession>
<feature type="domain" description="HTH cro/C1-type" evidence="3">
    <location>
        <begin position="7"/>
        <end position="61"/>
    </location>
</feature>
<dbReference type="PANTHER" id="PTHR46558">
    <property type="entry name" value="TRACRIPTIONAL REGULATORY PROTEIN-RELATED-RELATED"/>
    <property type="match status" value="1"/>
</dbReference>
<evidence type="ECO:0000256" key="2">
    <source>
        <dbReference type="SAM" id="Phobius"/>
    </source>
</evidence>
<keyword evidence="5" id="KW-1185">Reference proteome</keyword>
<dbReference type="PANTHER" id="PTHR46558:SF13">
    <property type="entry name" value="HTH-TYPE TRANSCRIPTIONAL REGULATOR IMMR"/>
    <property type="match status" value="1"/>
</dbReference>
<dbReference type="SUPFAM" id="SSF47413">
    <property type="entry name" value="lambda repressor-like DNA-binding domains"/>
    <property type="match status" value="1"/>
</dbReference>
<keyword evidence="2" id="KW-0472">Membrane</keyword>
<feature type="transmembrane region" description="Helical" evidence="2">
    <location>
        <begin position="117"/>
        <end position="134"/>
    </location>
</feature>
<reference evidence="4 5" key="1">
    <citation type="journal article" date="2021" name="Sci. Rep.">
        <title>The distribution of antibiotic resistance genes in chicken gut microbiota commensals.</title>
        <authorList>
            <person name="Juricova H."/>
            <person name="Matiasovicova J."/>
            <person name="Kubasova T."/>
            <person name="Cejkova D."/>
            <person name="Rychlik I."/>
        </authorList>
    </citation>
    <scope>NUCLEOTIDE SEQUENCE [LARGE SCALE GENOMIC DNA]</scope>
    <source>
        <strain evidence="4 5">An411</strain>
    </source>
</reference>
<dbReference type="RefSeq" id="WP_204803258.1">
    <property type="nucleotide sequence ID" value="NZ_JACSNS010000007.1"/>
</dbReference>
<dbReference type="SMART" id="SM00530">
    <property type="entry name" value="HTH_XRE"/>
    <property type="match status" value="1"/>
</dbReference>
<dbReference type="InterPro" id="IPR001387">
    <property type="entry name" value="Cro/C1-type_HTH"/>
</dbReference>
<dbReference type="Pfam" id="PF01381">
    <property type="entry name" value="HTH_3"/>
    <property type="match status" value="1"/>
</dbReference>
<proteinExistence type="predicted"/>
<dbReference type="Proteomes" id="UP000719500">
    <property type="component" value="Unassembled WGS sequence"/>
</dbReference>
<dbReference type="Gene3D" id="1.10.260.40">
    <property type="entry name" value="lambda repressor-like DNA-binding domains"/>
    <property type="match status" value="1"/>
</dbReference>
<evidence type="ECO:0000313" key="4">
    <source>
        <dbReference type="EMBL" id="MBM6850850.1"/>
    </source>
</evidence>
<keyword evidence="2" id="KW-0812">Transmembrane</keyword>
<evidence type="ECO:0000313" key="5">
    <source>
        <dbReference type="Proteomes" id="UP000719500"/>
    </source>
</evidence>
<keyword evidence="1" id="KW-0238">DNA-binding</keyword>